<dbReference type="Proteomes" id="UP001216907">
    <property type="component" value="Unassembled WGS sequence"/>
</dbReference>
<dbReference type="InterPro" id="IPR036086">
    <property type="entry name" value="ParB/Sulfiredoxin_sf"/>
</dbReference>
<sequence length="514" mass="57961">MLRPAAAPESGEGDAGVNLAIRTIDYRIDGDRGEDEDPEYTVRRWLIEDVASHLAGSEVRLVRLPMDGVWPADQNDLIYRRVDDDDPEIRKLAESIGANGLDPITVTTDLHIVSGHRRHAACRRLGWEYIECFVTDYDSRHPDFEKKLVAFNSQRVKTIDEVLKEVIVSHEADAYDALIEHRRARSAVPGTFLKLGGRKTRKDISPAKGPMLGAVLRIVAANKPYWPMSDRSVHYELLNDPPLRHASKPESRYKNHPTCYQDLCDLLTRARLAGLIEFDAIADPTRPMTKWDVHRGVGGYIEKELAGFLRGYARDLMQSQPNHVEIVGEKNTVEASIRSVAMDFCIPYTIGRGYCSLDPRRMMAERYEASGKDKLIILIMSDFDPEGEDIAHTFARSMRDDFGLRQVHAKKVCLNHEQAVARNLPQTFDIKKSSSRYKKHAAKYGDRAHELEALPAAERSRLLREAIEGVIDADAFNAEQDREKEDAAKLNMLRQLVRPSLLQALGDGGEAKSD</sequence>
<evidence type="ECO:0000259" key="1">
    <source>
        <dbReference type="SMART" id="SM00470"/>
    </source>
</evidence>
<organism evidence="2 3">
    <name type="scientific">Paludisphaera mucosa</name>
    <dbReference type="NCBI Taxonomy" id="3030827"/>
    <lineage>
        <taxon>Bacteria</taxon>
        <taxon>Pseudomonadati</taxon>
        <taxon>Planctomycetota</taxon>
        <taxon>Planctomycetia</taxon>
        <taxon>Isosphaerales</taxon>
        <taxon>Isosphaeraceae</taxon>
        <taxon>Paludisphaera</taxon>
    </lineage>
</organism>
<feature type="domain" description="ParB-like N-terminal" evidence="1">
    <location>
        <begin position="62"/>
        <end position="157"/>
    </location>
</feature>
<dbReference type="InterPro" id="IPR003115">
    <property type="entry name" value="ParB_N"/>
</dbReference>
<evidence type="ECO:0000313" key="3">
    <source>
        <dbReference type="Proteomes" id="UP001216907"/>
    </source>
</evidence>
<dbReference type="SUPFAM" id="SSF110849">
    <property type="entry name" value="ParB/Sulfiredoxin"/>
    <property type="match status" value="1"/>
</dbReference>
<evidence type="ECO:0000313" key="2">
    <source>
        <dbReference type="EMBL" id="MDG3008508.1"/>
    </source>
</evidence>
<name>A0ABT6FLQ9_9BACT</name>
<dbReference type="SMART" id="SM00470">
    <property type="entry name" value="ParB"/>
    <property type="match status" value="1"/>
</dbReference>
<gene>
    <name evidence="2" type="ORF">PZE19_32485</name>
</gene>
<comment type="caution">
    <text evidence="2">The sequence shown here is derived from an EMBL/GenBank/DDBJ whole genome shotgun (WGS) entry which is preliminary data.</text>
</comment>
<dbReference type="Gene3D" id="3.90.1530.10">
    <property type="entry name" value="Conserved hypothetical protein from pyrococcus furiosus pfu- 392566-001, ParB domain"/>
    <property type="match status" value="1"/>
</dbReference>
<reference evidence="2 3" key="1">
    <citation type="submission" date="2023-03" db="EMBL/GenBank/DDBJ databases">
        <title>Paludisphaera mucosa sp. nov. a novel planctomycete from northern fen.</title>
        <authorList>
            <person name="Ivanova A."/>
        </authorList>
    </citation>
    <scope>NUCLEOTIDE SEQUENCE [LARGE SCALE GENOMIC DNA]</scope>
    <source>
        <strain evidence="2 3">Pla2</strain>
    </source>
</reference>
<dbReference type="Pfam" id="PF02195">
    <property type="entry name" value="ParB_N"/>
    <property type="match status" value="1"/>
</dbReference>
<proteinExistence type="predicted"/>
<dbReference type="EMBL" id="JARRAG010000008">
    <property type="protein sequence ID" value="MDG3008508.1"/>
    <property type="molecule type" value="Genomic_DNA"/>
</dbReference>
<protein>
    <submittedName>
        <fullName evidence="2">ParB N-terminal domain-containing protein</fullName>
    </submittedName>
</protein>
<accession>A0ABT6FLQ9</accession>
<dbReference type="RefSeq" id="WP_277864827.1">
    <property type="nucleotide sequence ID" value="NZ_JARRAG010000008.1"/>
</dbReference>
<keyword evidence="3" id="KW-1185">Reference proteome</keyword>